<dbReference type="RefSeq" id="WP_129885865.1">
    <property type="nucleotide sequence ID" value="NZ_CP035758.1"/>
</dbReference>
<keyword evidence="3" id="KW-1185">Reference proteome</keyword>
<dbReference type="AlphaFoldDB" id="A0A4P6JKT4"/>
<dbReference type="InterPro" id="IPR032710">
    <property type="entry name" value="NTF2-like_dom_sf"/>
</dbReference>
<dbReference type="KEGG" id="kbs:EPA93_04345"/>
<dbReference type="InterPro" id="IPR037401">
    <property type="entry name" value="SnoaL-like"/>
</dbReference>
<dbReference type="Proteomes" id="UP000290365">
    <property type="component" value="Chromosome"/>
</dbReference>
<dbReference type="EMBL" id="CP035758">
    <property type="protein sequence ID" value="QBD75266.1"/>
    <property type="molecule type" value="Genomic_DNA"/>
</dbReference>
<feature type="domain" description="SnoaL-like" evidence="1">
    <location>
        <begin position="13"/>
        <end position="138"/>
    </location>
</feature>
<dbReference type="Pfam" id="PF13577">
    <property type="entry name" value="SnoaL_4"/>
    <property type="match status" value="1"/>
</dbReference>
<accession>A0A4P6JKT4</accession>
<gene>
    <name evidence="2" type="ORF">EPA93_04345</name>
</gene>
<evidence type="ECO:0000313" key="3">
    <source>
        <dbReference type="Proteomes" id="UP000290365"/>
    </source>
</evidence>
<sequence length="162" mass="18519">MHQEISEDNLRFLLDRASIEDVVTRFTTAVDGRDWSTLRSCLAEEIDLDYTSLHGGVPLHLPIDQVLADWGKRIPSNVGVHHALTNREIALKGDEAICTAYLQAHHFLIESGEFTWTLGGKYTVTLRRSEQGWKICRLVFIAQWVNGDREIIAQSQKRFFQP</sequence>
<protein>
    <submittedName>
        <fullName evidence="2">Nuclear transport factor 2 family protein</fullName>
    </submittedName>
</protein>
<dbReference type="Gene3D" id="3.10.450.50">
    <property type="match status" value="1"/>
</dbReference>
<evidence type="ECO:0000259" key="1">
    <source>
        <dbReference type="Pfam" id="PF13577"/>
    </source>
</evidence>
<dbReference type="OrthoDB" id="981191at2"/>
<dbReference type="SUPFAM" id="SSF54427">
    <property type="entry name" value="NTF2-like"/>
    <property type="match status" value="1"/>
</dbReference>
<name>A0A4P6JKT4_KTERU</name>
<evidence type="ECO:0000313" key="2">
    <source>
        <dbReference type="EMBL" id="QBD75266.1"/>
    </source>
</evidence>
<proteinExistence type="predicted"/>
<reference evidence="2 3" key="1">
    <citation type="submission" date="2019-01" db="EMBL/GenBank/DDBJ databases">
        <title>Ktedonosporobacter rubrisoli SCAWS-G2.</title>
        <authorList>
            <person name="Huang Y."/>
            <person name="Yan B."/>
        </authorList>
    </citation>
    <scope>NUCLEOTIDE SEQUENCE [LARGE SCALE GENOMIC DNA]</scope>
    <source>
        <strain evidence="2 3">SCAWS-G2</strain>
    </source>
</reference>
<organism evidence="2 3">
    <name type="scientific">Ktedonosporobacter rubrisoli</name>
    <dbReference type="NCBI Taxonomy" id="2509675"/>
    <lineage>
        <taxon>Bacteria</taxon>
        <taxon>Bacillati</taxon>
        <taxon>Chloroflexota</taxon>
        <taxon>Ktedonobacteria</taxon>
        <taxon>Ktedonobacterales</taxon>
        <taxon>Ktedonosporobacteraceae</taxon>
        <taxon>Ktedonosporobacter</taxon>
    </lineage>
</organism>